<organism evidence="8 9">
    <name type="scientific">Clostridium lapidicellarium</name>
    <dbReference type="NCBI Taxonomy" id="3240931"/>
    <lineage>
        <taxon>Bacteria</taxon>
        <taxon>Bacillati</taxon>
        <taxon>Bacillota</taxon>
        <taxon>Clostridia</taxon>
        <taxon>Eubacteriales</taxon>
        <taxon>Clostridiaceae</taxon>
        <taxon>Clostridium</taxon>
    </lineage>
</organism>
<dbReference type="SMART" id="SM00388">
    <property type="entry name" value="HisKA"/>
    <property type="match status" value="1"/>
</dbReference>
<name>A0ABV4E1H0_9CLOT</name>
<evidence type="ECO:0000256" key="1">
    <source>
        <dbReference type="ARBA" id="ARBA00000085"/>
    </source>
</evidence>
<evidence type="ECO:0000256" key="3">
    <source>
        <dbReference type="ARBA" id="ARBA00022553"/>
    </source>
</evidence>
<dbReference type="Gene3D" id="1.10.287.130">
    <property type="match status" value="1"/>
</dbReference>
<keyword evidence="3" id="KW-0597">Phosphoprotein</keyword>
<keyword evidence="9" id="KW-1185">Reference proteome</keyword>
<evidence type="ECO:0000313" key="8">
    <source>
        <dbReference type="EMBL" id="MEY8765007.1"/>
    </source>
</evidence>
<dbReference type="SMART" id="SM00387">
    <property type="entry name" value="HATPase_c"/>
    <property type="match status" value="1"/>
</dbReference>
<dbReference type="InterPro" id="IPR005467">
    <property type="entry name" value="His_kinase_dom"/>
</dbReference>
<dbReference type="InterPro" id="IPR003661">
    <property type="entry name" value="HisK_dim/P_dom"/>
</dbReference>
<sequence length="304" mass="34754">MTIFLGSLIFVFAAAYILEHRKYRLQSRQIEYISHKIDSIVKDETGESILISTEDKAIRSIASSINGLLDYSNHSKRAYVNSRISMMRMMSNISHDLKTPLTTLKGYAEMLRLRLKDDRMVIKVDSRIDEILQLINKFFDLAKLESGDKALNIANVNVCEICRENMFEFYDILSERKFQVNIDIPEKPVYARADGEALNRVLKNIIDNAVRYGSAGKYIGIKVGSCEDTVCIEIEDHGRGIPKSDRGNVFERMYTLEDSRSRDYQGSGLGLAISRELVEHMNGRIELDSIPNKRTLFDIILPKK</sequence>
<keyword evidence="5 8" id="KW-0418">Kinase</keyword>
<dbReference type="GO" id="GO:0016301">
    <property type="term" value="F:kinase activity"/>
    <property type="evidence" value="ECO:0007669"/>
    <property type="project" value="UniProtKB-KW"/>
</dbReference>
<dbReference type="Pfam" id="PF00512">
    <property type="entry name" value="HisKA"/>
    <property type="match status" value="1"/>
</dbReference>
<keyword evidence="6" id="KW-0902">Two-component regulatory system</keyword>
<dbReference type="SUPFAM" id="SSF55874">
    <property type="entry name" value="ATPase domain of HSP90 chaperone/DNA topoisomerase II/histidine kinase"/>
    <property type="match status" value="1"/>
</dbReference>
<dbReference type="InterPro" id="IPR003594">
    <property type="entry name" value="HATPase_dom"/>
</dbReference>
<keyword evidence="4" id="KW-0808">Transferase</keyword>
<evidence type="ECO:0000256" key="6">
    <source>
        <dbReference type="ARBA" id="ARBA00023012"/>
    </source>
</evidence>
<evidence type="ECO:0000256" key="2">
    <source>
        <dbReference type="ARBA" id="ARBA00012438"/>
    </source>
</evidence>
<dbReference type="Pfam" id="PF02518">
    <property type="entry name" value="HATPase_c"/>
    <property type="match status" value="1"/>
</dbReference>
<accession>A0ABV4E1H0</accession>
<dbReference type="EC" id="2.7.13.3" evidence="2"/>
<dbReference type="PRINTS" id="PR00344">
    <property type="entry name" value="BCTRLSENSOR"/>
</dbReference>
<dbReference type="PANTHER" id="PTHR43711:SF1">
    <property type="entry name" value="HISTIDINE KINASE 1"/>
    <property type="match status" value="1"/>
</dbReference>
<dbReference type="RefSeq" id="WP_369869493.1">
    <property type="nucleotide sequence ID" value="NZ_JBGFFE010000041.1"/>
</dbReference>
<dbReference type="PANTHER" id="PTHR43711">
    <property type="entry name" value="TWO-COMPONENT HISTIDINE KINASE"/>
    <property type="match status" value="1"/>
</dbReference>
<proteinExistence type="predicted"/>
<evidence type="ECO:0000256" key="4">
    <source>
        <dbReference type="ARBA" id="ARBA00022679"/>
    </source>
</evidence>
<dbReference type="Gene3D" id="3.30.565.10">
    <property type="entry name" value="Histidine kinase-like ATPase, C-terminal domain"/>
    <property type="match status" value="1"/>
</dbReference>
<gene>
    <name evidence="8" type="ORF">AB8S09_15400</name>
</gene>
<dbReference type="SUPFAM" id="SSF47384">
    <property type="entry name" value="Homodimeric domain of signal transducing histidine kinase"/>
    <property type="match status" value="1"/>
</dbReference>
<dbReference type="InterPro" id="IPR004358">
    <property type="entry name" value="Sig_transdc_His_kin-like_C"/>
</dbReference>
<evidence type="ECO:0000259" key="7">
    <source>
        <dbReference type="PROSITE" id="PS50109"/>
    </source>
</evidence>
<dbReference type="InterPro" id="IPR050736">
    <property type="entry name" value="Sensor_HK_Regulatory"/>
</dbReference>
<dbReference type="CDD" id="cd00082">
    <property type="entry name" value="HisKA"/>
    <property type="match status" value="1"/>
</dbReference>
<dbReference type="PROSITE" id="PS50109">
    <property type="entry name" value="HIS_KIN"/>
    <property type="match status" value="1"/>
</dbReference>
<evidence type="ECO:0000313" key="9">
    <source>
        <dbReference type="Proteomes" id="UP001565220"/>
    </source>
</evidence>
<reference evidence="8 9" key="1">
    <citation type="submission" date="2024-08" db="EMBL/GenBank/DDBJ databases">
        <title>Clostridium lapicellarii sp. nov., and Clostridium renhuaiense sp. nov., two species isolated from the mud in a fermentation cellar used for producing sauce-flavour Chinese liquors.</title>
        <authorList>
            <person name="Yang F."/>
            <person name="Wang H."/>
            <person name="Chen L.Q."/>
            <person name="Zhou N."/>
            <person name="Lu J.J."/>
            <person name="Pu X.X."/>
            <person name="Wan B."/>
            <person name="Wang L."/>
            <person name="Liu S.J."/>
        </authorList>
    </citation>
    <scope>NUCLEOTIDE SEQUENCE [LARGE SCALE GENOMIC DNA]</scope>
    <source>
        <strain evidence="8 9">MT-113</strain>
    </source>
</reference>
<dbReference type="EMBL" id="JBGFFE010000041">
    <property type="protein sequence ID" value="MEY8765007.1"/>
    <property type="molecule type" value="Genomic_DNA"/>
</dbReference>
<comment type="caution">
    <text evidence="8">The sequence shown here is derived from an EMBL/GenBank/DDBJ whole genome shotgun (WGS) entry which is preliminary data.</text>
</comment>
<dbReference type="Proteomes" id="UP001565220">
    <property type="component" value="Unassembled WGS sequence"/>
</dbReference>
<feature type="domain" description="Histidine kinase" evidence="7">
    <location>
        <begin position="92"/>
        <end position="304"/>
    </location>
</feature>
<evidence type="ECO:0000256" key="5">
    <source>
        <dbReference type="ARBA" id="ARBA00022777"/>
    </source>
</evidence>
<comment type="catalytic activity">
    <reaction evidence="1">
        <text>ATP + protein L-histidine = ADP + protein N-phospho-L-histidine.</text>
        <dbReference type="EC" id="2.7.13.3"/>
    </reaction>
</comment>
<dbReference type="InterPro" id="IPR036097">
    <property type="entry name" value="HisK_dim/P_sf"/>
</dbReference>
<protein>
    <recommendedName>
        <fullName evidence="2">histidine kinase</fullName>
        <ecNumber evidence="2">2.7.13.3</ecNumber>
    </recommendedName>
</protein>
<dbReference type="InterPro" id="IPR036890">
    <property type="entry name" value="HATPase_C_sf"/>
</dbReference>